<dbReference type="EMBL" id="CAJVPT010033030">
    <property type="protein sequence ID" value="CAG8703460.1"/>
    <property type="molecule type" value="Genomic_DNA"/>
</dbReference>
<evidence type="ECO:0000313" key="1">
    <source>
        <dbReference type="EMBL" id="CAG8703460.1"/>
    </source>
</evidence>
<feature type="non-terminal residue" evidence="1">
    <location>
        <position position="257"/>
    </location>
</feature>
<proteinExistence type="predicted"/>
<name>A0ACA9PI46_9GLOM</name>
<accession>A0ACA9PI46</accession>
<reference evidence="1" key="1">
    <citation type="submission" date="2021-06" db="EMBL/GenBank/DDBJ databases">
        <authorList>
            <person name="Kallberg Y."/>
            <person name="Tangrot J."/>
            <person name="Rosling A."/>
        </authorList>
    </citation>
    <scope>NUCLEOTIDE SEQUENCE</scope>
    <source>
        <strain evidence="1">CL356</strain>
    </source>
</reference>
<keyword evidence="2" id="KW-1185">Reference proteome</keyword>
<gene>
    <name evidence="1" type="ORF">ACOLOM_LOCUS10351</name>
</gene>
<protein>
    <submittedName>
        <fullName evidence="1">5486_t:CDS:1</fullName>
    </submittedName>
</protein>
<comment type="caution">
    <text evidence="1">The sequence shown here is derived from an EMBL/GenBank/DDBJ whole genome shotgun (WGS) entry which is preliminary data.</text>
</comment>
<evidence type="ECO:0000313" key="2">
    <source>
        <dbReference type="Proteomes" id="UP000789525"/>
    </source>
</evidence>
<dbReference type="Proteomes" id="UP000789525">
    <property type="component" value="Unassembled WGS sequence"/>
</dbReference>
<sequence>MSYTLPLPQGCAICINTTWDGFFSLAEDHQCFLGSSTVPSIRSPFSLVQVSIYGQDKSSISLTNSPVNRPPYDHQCREVEHHEEGSEPCDICTLDATTPHIKDDCEDHKDQKGDDLSHQSNDENVSPELDCVPVRGVCREYRYSSCLCQDADDVEKDKEFGDDENSKLTFDRQSCNLRQSMSTGALGKHSHVTRKDPLILDGKYLHHRSSNDCPHIAGFASYSLIGLNGTRGTRIPHPDSEWNQNVCINSEAGFRGD</sequence>
<organism evidence="1 2">
    <name type="scientific">Acaulospora colombiana</name>
    <dbReference type="NCBI Taxonomy" id="27376"/>
    <lineage>
        <taxon>Eukaryota</taxon>
        <taxon>Fungi</taxon>
        <taxon>Fungi incertae sedis</taxon>
        <taxon>Mucoromycota</taxon>
        <taxon>Glomeromycotina</taxon>
        <taxon>Glomeromycetes</taxon>
        <taxon>Diversisporales</taxon>
        <taxon>Acaulosporaceae</taxon>
        <taxon>Acaulospora</taxon>
    </lineage>
</organism>